<keyword evidence="1" id="KW-0677">Repeat</keyword>
<evidence type="ECO:0000256" key="1">
    <source>
        <dbReference type="ARBA" id="ARBA00022737"/>
    </source>
</evidence>
<dbReference type="GO" id="GO:0009279">
    <property type="term" value="C:cell outer membrane"/>
    <property type="evidence" value="ECO:0007669"/>
    <property type="project" value="TreeGrafter"/>
</dbReference>
<dbReference type="AlphaFoldDB" id="A0A8J6N773"/>
<name>A0A8J6N773_9BACT</name>
<comment type="caution">
    <text evidence="4">The sequence shown here is derived from an EMBL/GenBank/DDBJ whole genome shotgun (WGS) entry which is preliminary data.</text>
</comment>
<dbReference type="PANTHER" id="PTHR44858">
    <property type="entry name" value="TETRATRICOPEPTIDE REPEAT PROTEIN 6"/>
    <property type="match status" value="1"/>
</dbReference>
<dbReference type="Proteomes" id="UP000599024">
    <property type="component" value="Unassembled WGS sequence"/>
</dbReference>
<proteinExistence type="predicted"/>
<dbReference type="PROSITE" id="PS50005">
    <property type="entry name" value="TPR"/>
    <property type="match status" value="2"/>
</dbReference>
<evidence type="ECO:0000313" key="4">
    <source>
        <dbReference type="EMBL" id="MBC8207973.1"/>
    </source>
</evidence>
<dbReference type="EMBL" id="JACNLK010000024">
    <property type="protein sequence ID" value="MBC8207973.1"/>
    <property type="molecule type" value="Genomic_DNA"/>
</dbReference>
<feature type="repeat" description="TPR" evidence="3">
    <location>
        <begin position="490"/>
        <end position="523"/>
    </location>
</feature>
<gene>
    <name evidence="4" type="ORF">H8E79_02250</name>
</gene>
<dbReference type="Gene3D" id="1.25.40.10">
    <property type="entry name" value="Tetratricopeptide repeat domain"/>
    <property type="match status" value="2"/>
</dbReference>
<organism evidence="4 5">
    <name type="scientific">Candidatus Desulfatifera sulfidica</name>
    <dbReference type="NCBI Taxonomy" id="2841691"/>
    <lineage>
        <taxon>Bacteria</taxon>
        <taxon>Pseudomonadati</taxon>
        <taxon>Thermodesulfobacteriota</taxon>
        <taxon>Desulfobulbia</taxon>
        <taxon>Desulfobulbales</taxon>
        <taxon>Desulfobulbaceae</taxon>
        <taxon>Candidatus Desulfatifera</taxon>
    </lineage>
</organism>
<dbReference type="GO" id="GO:0046813">
    <property type="term" value="P:receptor-mediated virion attachment to host cell"/>
    <property type="evidence" value="ECO:0007669"/>
    <property type="project" value="TreeGrafter"/>
</dbReference>
<evidence type="ECO:0000313" key="5">
    <source>
        <dbReference type="Proteomes" id="UP000599024"/>
    </source>
</evidence>
<evidence type="ECO:0000256" key="2">
    <source>
        <dbReference type="ARBA" id="ARBA00022803"/>
    </source>
</evidence>
<keyword evidence="2 3" id="KW-0802">TPR repeat</keyword>
<protein>
    <submittedName>
        <fullName evidence="4">Tetratricopeptide repeat protein</fullName>
    </submittedName>
</protein>
<dbReference type="PANTHER" id="PTHR44858:SF1">
    <property type="entry name" value="UDP-N-ACETYLGLUCOSAMINE--PEPTIDE N-ACETYLGLUCOSAMINYLTRANSFERASE SPINDLY-RELATED"/>
    <property type="match status" value="1"/>
</dbReference>
<dbReference type="SMART" id="SM00028">
    <property type="entry name" value="TPR"/>
    <property type="match status" value="5"/>
</dbReference>
<feature type="repeat" description="TPR" evidence="3">
    <location>
        <begin position="422"/>
        <end position="455"/>
    </location>
</feature>
<sequence>MSGQFPFFSEVTCLQASDFHFFSNDFKRAIRTAIPTAVDIFFLHGSTLPQALPDQFRTLLGISQALSDCVKDDVPQVIQDVFLLPFGIADGLSMVALISGIDPLVADRAAQDWLLDVRDSLQRQFLAIRKGATDPQTMLFNNSRLHGDLTALEPGDRLDLILVEVYPRVRTAMAAMQAVRQSVSLVKSITGETLPLYYLGQGLLAILCLNVDERISRRLAPAILSLLKREKLPRAHVGCSQGIMTDDDGGDLRQNGLQVLDQAWSALQVACRRGPFGLCLHDSLDQPEYLALTQSTRRVVARFQRYWRELDHFALIQLKGAINSDKVEQILNAEWGPLKVYRENDGDVFILLPDGNPEKAMAAARTLQGQLHAQSASSSGLAVGIAVYPLSNTSKSEVVLNCRRALQHGALLGHGQIVVCDALSYNVSGDVFFNEGDLPRAVRDYRQGLLLAPGEVNLLNSLGVAHVLMNHQRLGIACFEQVLAAEPLNFMALYNLGLEQEQQGDYQAAIATFEKALAVIQDPSLDADVAEPSDFGLQLGKLYCRIKHYQQALDCLIPWYELQGEAARGGQALRLLGEASLGAGRAGEAERWLQRALRFDEFDAAAMSLLGLIYLDRGQGDRIALSLCVKSVELQPDVPLFHLRLARAQRRCQGFAEARKSLRICLRRKDVKGPAQLEMAKICRAQGQERRAQSWLVKMLATVTDESPLVEEARRLLSKQ</sequence>
<dbReference type="InterPro" id="IPR019734">
    <property type="entry name" value="TPR_rpt"/>
</dbReference>
<dbReference type="InterPro" id="IPR011990">
    <property type="entry name" value="TPR-like_helical_dom_sf"/>
</dbReference>
<dbReference type="SUPFAM" id="SSF48452">
    <property type="entry name" value="TPR-like"/>
    <property type="match status" value="1"/>
</dbReference>
<accession>A0A8J6N773</accession>
<dbReference type="Pfam" id="PF13432">
    <property type="entry name" value="TPR_16"/>
    <property type="match status" value="1"/>
</dbReference>
<evidence type="ECO:0000256" key="3">
    <source>
        <dbReference type="PROSITE-ProRule" id="PRU00339"/>
    </source>
</evidence>
<dbReference type="InterPro" id="IPR050498">
    <property type="entry name" value="Ycf3"/>
</dbReference>
<reference evidence="4 5" key="1">
    <citation type="submission" date="2020-08" db="EMBL/GenBank/DDBJ databases">
        <title>Bridging the membrane lipid divide: bacteria of the FCB group superphylum have the potential to synthesize archaeal ether lipids.</title>
        <authorList>
            <person name="Villanueva L."/>
            <person name="Von Meijenfeldt F.A.B."/>
            <person name="Westbye A.B."/>
            <person name="Yadav S."/>
            <person name="Hopmans E.C."/>
            <person name="Dutilh B.E."/>
            <person name="Sinninghe Damste J.S."/>
        </authorList>
    </citation>
    <scope>NUCLEOTIDE SEQUENCE [LARGE SCALE GENOMIC DNA]</scope>
    <source>
        <strain evidence="4">NIOZ-UU81</strain>
    </source>
</reference>